<feature type="domain" description="PAZ" evidence="3">
    <location>
        <begin position="63"/>
        <end position="177"/>
    </location>
</feature>
<comment type="subcellular location">
    <subcellularLocation>
        <location evidence="1">Membrane</location>
        <topology evidence="1">Multi-pass membrane protein</topology>
    </subcellularLocation>
</comment>
<feature type="transmembrane region" description="Helical" evidence="2">
    <location>
        <begin position="947"/>
        <end position="967"/>
    </location>
</feature>
<feature type="transmembrane region" description="Helical" evidence="2">
    <location>
        <begin position="760"/>
        <end position="781"/>
    </location>
</feature>
<dbReference type="CDD" id="cd02846">
    <property type="entry name" value="PAZ_argonaute_like"/>
    <property type="match status" value="1"/>
</dbReference>
<dbReference type="AlphaFoldDB" id="A0A8H3ADL4"/>
<dbReference type="Pfam" id="PF08699">
    <property type="entry name" value="ArgoL1"/>
    <property type="match status" value="1"/>
</dbReference>
<dbReference type="SMART" id="SM01163">
    <property type="entry name" value="DUF1785"/>
    <property type="match status" value="1"/>
</dbReference>
<protein>
    <submittedName>
        <fullName evidence="5">Uncharacterized protein</fullName>
    </submittedName>
</protein>
<organism evidence="5 6">
    <name type="scientific">Rhizoctonia solani</name>
    <dbReference type="NCBI Taxonomy" id="456999"/>
    <lineage>
        <taxon>Eukaryota</taxon>
        <taxon>Fungi</taxon>
        <taxon>Dikarya</taxon>
        <taxon>Basidiomycota</taxon>
        <taxon>Agaricomycotina</taxon>
        <taxon>Agaricomycetes</taxon>
        <taxon>Cantharellales</taxon>
        <taxon>Ceratobasidiaceae</taxon>
        <taxon>Rhizoctonia</taxon>
    </lineage>
</organism>
<dbReference type="EMBL" id="CAJMWW010000069">
    <property type="protein sequence ID" value="CAE6416280.1"/>
    <property type="molecule type" value="Genomic_DNA"/>
</dbReference>
<evidence type="ECO:0000313" key="5">
    <source>
        <dbReference type="EMBL" id="CAE6416280.1"/>
    </source>
</evidence>
<feature type="domain" description="Piwi" evidence="4">
    <location>
        <begin position="395"/>
        <end position="580"/>
    </location>
</feature>
<evidence type="ECO:0000259" key="4">
    <source>
        <dbReference type="PROSITE" id="PS50822"/>
    </source>
</evidence>
<sequence length="1087" mass="118570">MKPKMSLPFNGRHFFTDREVWPLGGGIELWRGYFQSIRPGVRSLLLNIDTSTVARYAPGPMVNICHQILNNSNVRALLPGGGLSDRDLLKLQRFLLGVRFLVLNKINQGRGGRKPKVLKGITAQGASSIRFTNQHGSEMTISEYFSTLGITLSHPEWVCVETASGAAYPIELCYIIPGQLMRKKIPPDLVHTSMDFMQRAPHERLNSIMAGSSILGHNTSEYMRSFGMTVDPSPQKCLARVLKAPLLDYGENHTNRPENGAWNFKNRKLYEPVEIPSWAVISYHRGVRVDDMSEIIDSLVTQATRMGIHIARNPPFFFLPAQSLEVAQHLLSAGQRAFQQYRAPPKLLVVVLSENSADLYQAVKQWANRCNLNKHLLINVFRTFLALVTLVFGNLLQRGVATQCLKGSLARGAKEQYWANVCLKINAKLGGINTKPNPFDSPSWISDPSCPVMIIAIRVMHPAPGAYGRPSLVGAVGSLDSSAVRYTALSSVQDSRVEMIYDLEGIIHELVGRHAWWKTNREKQTKPFPERIIYYQSGVSGIEFLFYDIHLPAIQAACKRHNTNPKITMVVVGRHHVRFFPTHEMADRSGNCPTGTVVDNVGYRVGNVYSAYAPQLGQKLNLNHTQLNVIGIAGNIGVYFFAPISGWIVDRRGPKIPLFAASALLFLGYGGISFLYSNTIPQANIPHSWPLTPLVSALTLCSFATGIAGSAGIISAMNAGVRVTEDKYHASTTGGINSAFGLSAFFFSTLARELFPGRTGAFLSVLCLGTGAAVLLGAILVRPPIGHIRLEEANQVDEGVEEEPPLWTEQTPLRTGTVDESILYGERNPWASQAATPSASAPATPGANGLRSKVEDVHGLALFTSLDFLVIFGIVGCLGGPGLMYINNVGSIVQALFAAADEGWSKHDAEKAQASQVGILSVCSFVGRFAVGFLADHISHSYTIPRTSCLLLSATIGIVATSILLSVTDVDRLWIVSATWGISYGTVFALFPALVLERFGIKHFAQNAGLMGIAAALFGNVYNYTFGRNFDNHSRPASVVEKGLVCLEGRGCYITSVYVALASCCVGLVLSGVATWKSWKRRGVVLE</sequence>
<dbReference type="GO" id="GO:0022857">
    <property type="term" value="F:transmembrane transporter activity"/>
    <property type="evidence" value="ECO:0007669"/>
    <property type="project" value="InterPro"/>
</dbReference>
<feature type="transmembrane region" description="Helical" evidence="2">
    <location>
        <begin position="860"/>
        <end position="886"/>
    </location>
</feature>
<dbReference type="Gene3D" id="1.20.1250.20">
    <property type="entry name" value="MFS general substrate transporter like domains"/>
    <property type="match status" value="1"/>
</dbReference>
<dbReference type="SMART" id="SM00950">
    <property type="entry name" value="Piwi"/>
    <property type="match status" value="1"/>
</dbReference>
<dbReference type="Gene3D" id="3.30.420.10">
    <property type="entry name" value="Ribonuclease H-like superfamily/Ribonuclease H"/>
    <property type="match status" value="1"/>
</dbReference>
<feature type="transmembrane region" description="Helical" evidence="2">
    <location>
        <begin position="914"/>
        <end position="935"/>
    </location>
</feature>
<gene>
    <name evidence="5" type="ORF">RDB_LOCUS33502</name>
</gene>
<dbReference type="SUPFAM" id="SSF103473">
    <property type="entry name" value="MFS general substrate transporter"/>
    <property type="match status" value="1"/>
</dbReference>
<dbReference type="PANTHER" id="PTHR22891">
    <property type="entry name" value="EUKARYOTIC TRANSLATION INITIATION FACTOR 2C"/>
    <property type="match status" value="1"/>
</dbReference>
<feature type="transmembrane region" description="Helical" evidence="2">
    <location>
        <begin position="696"/>
        <end position="716"/>
    </location>
</feature>
<reference evidence="5" key="1">
    <citation type="submission" date="2021-01" db="EMBL/GenBank/DDBJ databases">
        <authorList>
            <person name="Kaushik A."/>
        </authorList>
    </citation>
    <scope>NUCLEOTIDE SEQUENCE</scope>
    <source>
        <strain evidence="5">AG3-T5</strain>
    </source>
</reference>
<feature type="transmembrane region" description="Helical" evidence="2">
    <location>
        <begin position="973"/>
        <end position="996"/>
    </location>
</feature>
<dbReference type="InterPro" id="IPR036259">
    <property type="entry name" value="MFS_trans_sf"/>
</dbReference>
<name>A0A8H3ADL4_9AGAM</name>
<dbReference type="InterPro" id="IPR036085">
    <property type="entry name" value="PAZ_dom_sf"/>
</dbReference>
<feature type="transmembrane region" description="Helical" evidence="2">
    <location>
        <begin position="1008"/>
        <end position="1026"/>
    </location>
</feature>
<feature type="transmembrane region" description="Helical" evidence="2">
    <location>
        <begin position="1057"/>
        <end position="1076"/>
    </location>
</feature>
<dbReference type="Pfam" id="PF16487">
    <property type="entry name" value="ArgoMid"/>
    <property type="match status" value="1"/>
</dbReference>
<dbReference type="InterPro" id="IPR003100">
    <property type="entry name" value="PAZ_dom"/>
</dbReference>
<evidence type="ECO:0000259" key="3">
    <source>
        <dbReference type="PROSITE" id="PS50821"/>
    </source>
</evidence>
<dbReference type="Pfam" id="PF02170">
    <property type="entry name" value="PAZ"/>
    <property type="match status" value="1"/>
</dbReference>
<dbReference type="SUPFAM" id="SSF101690">
    <property type="entry name" value="PAZ domain"/>
    <property type="match status" value="1"/>
</dbReference>
<feature type="transmembrane region" description="Helical" evidence="2">
    <location>
        <begin position="629"/>
        <end position="649"/>
    </location>
</feature>
<evidence type="ECO:0000256" key="2">
    <source>
        <dbReference type="SAM" id="Phobius"/>
    </source>
</evidence>
<feature type="transmembrane region" description="Helical" evidence="2">
    <location>
        <begin position="728"/>
        <end position="748"/>
    </location>
</feature>
<keyword evidence="2" id="KW-1133">Transmembrane helix</keyword>
<dbReference type="PROSITE" id="PS50821">
    <property type="entry name" value="PAZ"/>
    <property type="match status" value="1"/>
</dbReference>
<dbReference type="SUPFAM" id="SSF53098">
    <property type="entry name" value="Ribonuclease H-like"/>
    <property type="match status" value="2"/>
</dbReference>
<dbReference type="Gene3D" id="2.170.260.10">
    <property type="entry name" value="paz domain"/>
    <property type="match status" value="1"/>
</dbReference>
<feature type="transmembrane region" description="Helical" evidence="2">
    <location>
        <begin position="656"/>
        <end position="676"/>
    </location>
</feature>
<dbReference type="Pfam" id="PF16488">
    <property type="entry name" value="ArgoL2"/>
    <property type="match status" value="1"/>
</dbReference>
<dbReference type="Gene3D" id="3.40.50.2300">
    <property type="match status" value="1"/>
</dbReference>
<dbReference type="InterPro" id="IPR003165">
    <property type="entry name" value="Piwi"/>
</dbReference>
<evidence type="ECO:0000256" key="1">
    <source>
        <dbReference type="ARBA" id="ARBA00004141"/>
    </source>
</evidence>
<dbReference type="InterPro" id="IPR032472">
    <property type="entry name" value="ArgoL2"/>
</dbReference>
<dbReference type="GO" id="GO:0003723">
    <property type="term" value="F:RNA binding"/>
    <property type="evidence" value="ECO:0007669"/>
    <property type="project" value="InterPro"/>
</dbReference>
<dbReference type="InterPro" id="IPR012337">
    <property type="entry name" value="RNaseH-like_sf"/>
</dbReference>
<accession>A0A8H3ADL4</accession>
<keyword evidence="2" id="KW-0812">Transmembrane</keyword>
<dbReference type="InterPro" id="IPR011701">
    <property type="entry name" value="MFS"/>
</dbReference>
<dbReference type="Proteomes" id="UP000663841">
    <property type="component" value="Unassembled WGS sequence"/>
</dbReference>
<dbReference type="PROSITE" id="PS50822">
    <property type="entry name" value="PIWI"/>
    <property type="match status" value="1"/>
</dbReference>
<comment type="caution">
    <text evidence="5">The sequence shown here is derived from an EMBL/GenBank/DDBJ whole genome shotgun (WGS) entry which is preliminary data.</text>
</comment>
<dbReference type="InterPro" id="IPR032473">
    <property type="entry name" value="Argonaute_Mid_dom"/>
</dbReference>
<keyword evidence="2" id="KW-0472">Membrane</keyword>
<dbReference type="InterPro" id="IPR036397">
    <property type="entry name" value="RNaseH_sf"/>
</dbReference>
<dbReference type="Pfam" id="PF07690">
    <property type="entry name" value="MFS_1"/>
    <property type="match status" value="1"/>
</dbReference>
<dbReference type="GO" id="GO:0016020">
    <property type="term" value="C:membrane"/>
    <property type="evidence" value="ECO:0007669"/>
    <property type="project" value="UniProtKB-SubCell"/>
</dbReference>
<dbReference type="Pfam" id="PF02171">
    <property type="entry name" value="Piwi"/>
    <property type="match status" value="1"/>
</dbReference>
<dbReference type="InterPro" id="IPR014811">
    <property type="entry name" value="ArgoL1"/>
</dbReference>
<evidence type="ECO:0000313" key="6">
    <source>
        <dbReference type="Proteomes" id="UP000663841"/>
    </source>
</evidence>
<proteinExistence type="predicted"/>